<evidence type="ECO:0000256" key="9">
    <source>
        <dbReference type="ARBA" id="ARBA00023128"/>
    </source>
</evidence>
<evidence type="ECO:0000259" key="13">
    <source>
        <dbReference type="Pfam" id="PF02823"/>
    </source>
</evidence>
<evidence type="ECO:0000256" key="11">
    <source>
        <dbReference type="ARBA" id="ARBA00023196"/>
    </source>
</evidence>
<keyword evidence="6" id="KW-0999">Mitochondrion inner membrane</keyword>
<keyword evidence="4" id="KW-0813">Transport</keyword>
<dbReference type="InterPro" id="IPR020546">
    <property type="entry name" value="ATP_synth_F1_dsu/esu_N"/>
</dbReference>
<keyword evidence="11" id="KW-0139">CF(1)</keyword>
<evidence type="ECO:0000256" key="5">
    <source>
        <dbReference type="ARBA" id="ARBA00022781"/>
    </source>
</evidence>
<comment type="similarity">
    <text evidence="2">Belongs to the ATPase epsilon chain family.</text>
</comment>
<dbReference type="InterPro" id="IPR036771">
    <property type="entry name" value="ATPsynth_dsu/esu_N"/>
</dbReference>
<evidence type="ECO:0000256" key="8">
    <source>
        <dbReference type="ARBA" id="ARBA00023065"/>
    </source>
</evidence>
<gene>
    <name evidence="14" type="primary">ATP16</name>
    <name evidence="14" type="ORF">HK105_207288</name>
</gene>
<comment type="subcellular location">
    <subcellularLocation>
        <location evidence="1">Mitochondrion inner membrane</location>
    </subcellularLocation>
</comment>
<dbReference type="SUPFAM" id="SSF51344">
    <property type="entry name" value="Epsilon subunit of F1F0-ATP synthase N-terminal domain"/>
    <property type="match status" value="1"/>
</dbReference>
<feature type="domain" description="ATP synthase F1 complex delta/epsilon subunit N-terminal" evidence="13">
    <location>
        <begin position="31"/>
        <end position="99"/>
    </location>
</feature>
<evidence type="ECO:0000256" key="4">
    <source>
        <dbReference type="ARBA" id="ARBA00022448"/>
    </source>
</evidence>
<keyword evidence="9" id="KW-0496">Mitochondrion</keyword>
<keyword evidence="8" id="KW-0406">Ion transport</keyword>
<keyword evidence="15" id="KW-1185">Reference proteome</keyword>
<dbReference type="PANTHER" id="PTHR13822:SF7">
    <property type="entry name" value="ATP SYNTHASE SUBUNIT DELTA, MITOCHONDRIAL"/>
    <property type="match status" value="1"/>
</dbReference>
<evidence type="ECO:0000256" key="2">
    <source>
        <dbReference type="ARBA" id="ARBA00005712"/>
    </source>
</evidence>
<evidence type="ECO:0000313" key="15">
    <source>
        <dbReference type="Proteomes" id="UP001527925"/>
    </source>
</evidence>
<proteinExistence type="inferred from homology"/>
<protein>
    <recommendedName>
        <fullName evidence="3">ATP synthase subunit delta, mitochondrial</fullName>
    </recommendedName>
    <alternativeName>
        <fullName evidence="12">F-ATPase delta subunit</fullName>
    </alternativeName>
</protein>
<name>A0ABR4N0Y6_9FUNG</name>
<keyword evidence="11" id="KW-0066">ATP synthesis</keyword>
<reference evidence="14 15" key="1">
    <citation type="submission" date="2023-09" db="EMBL/GenBank/DDBJ databases">
        <title>Pangenome analysis of Batrachochytrium dendrobatidis and related Chytrids.</title>
        <authorList>
            <person name="Yacoub M.N."/>
            <person name="Stajich J.E."/>
            <person name="James T.Y."/>
        </authorList>
    </citation>
    <scope>NUCLEOTIDE SEQUENCE [LARGE SCALE GENOMIC DNA]</scope>
    <source>
        <strain evidence="14 15">JEL0888</strain>
    </source>
</reference>
<dbReference type="HAMAP" id="MF_00530">
    <property type="entry name" value="ATP_synth_epsil_bac"/>
    <property type="match status" value="1"/>
</dbReference>
<dbReference type="CDD" id="cd12152">
    <property type="entry name" value="F1-ATPase_delta"/>
    <property type="match status" value="1"/>
</dbReference>
<evidence type="ECO:0000256" key="6">
    <source>
        <dbReference type="ARBA" id="ARBA00022792"/>
    </source>
</evidence>
<organism evidence="14 15">
    <name type="scientific">Polyrhizophydium stewartii</name>
    <dbReference type="NCBI Taxonomy" id="2732419"/>
    <lineage>
        <taxon>Eukaryota</taxon>
        <taxon>Fungi</taxon>
        <taxon>Fungi incertae sedis</taxon>
        <taxon>Chytridiomycota</taxon>
        <taxon>Chytridiomycota incertae sedis</taxon>
        <taxon>Chytridiomycetes</taxon>
        <taxon>Rhizophydiales</taxon>
        <taxon>Rhizophydiales incertae sedis</taxon>
        <taxon>Polyrhizophydium</taxon>
    </lineage>
</organism>
<keyword evidence="7" id="KW-0809">Transit peptide</keyword>
<dbReference type="Gene3D" id="2.60.15.10">
    <property type="entry name" value="F0F1 ATP synthase delta/epsilon subunit, N-terminal"/>
    <property type="match status" value="1"/>
</dbReference>
<keyword evidence="5" id="KW-0375">Hydrogen ion transport</keyword>
<dbReference type="EMBL" id="JADGIZ020000050">
    <property type="protein sequence ID" value="KAL2913169.1"/>
    <property type="molecule type" value="Genomic_DNA"/>
</dbReference>
<evidence type="ECO:0000256" key="1">
    <source>
        <dbReference type="ARBA" id="ARBA00004273"/>
    </source>
</evidence>
<evidence type="ECO:0000313" key="14">
    <source>
        <dbReference type="EMBL" id="KAL2913169.1"/>
    </source>
</evidence>
<evidence type="ECO:0000256" key="3">
    <source>
        <dbReference type="ARBA" id="ARBA00016960"/>
    </source>
</evidence>
<dbReference type="Pfam" id="PF02823">
    <property type="entry name" value="ATP-synt_DE_N"/>
    <property type="match status" value="1"/>
</dbReference>
<dbReference type="Proteomes" id="UP001527925">
    <property type="component" value="Unassembled WGS sequence"/>
</dbReference>
<evidence type="ECO:0000256" key="7">
    <source>
        <dbReference type="ARBA" id="ARBA00022946"/>
    </source>
</evidence>
<dbReference type="PANTHER" id="PTHR13822">
    <property type="entry name" value="ATP SYNTHASE DELTA/EPSILON CHAIN"/>
    <property type="match status" value="1"/>
</dbReference>
<dbReference type="InterPro" id="IPR001469">
    <property type="entry name" value="ATP_synth_F1_dsu/esu"/>
</dbReference>
<keyword evidence="10" id="KW-0472">Membrane</keyword>
<accession>A0ABR4N0Y6</accession>
<evidence type="ECO:0000256" key="10">
    <source>
        <dbReference type="ARBA" id="ARBA00023136"/>
    </source>
</evidence>
<sequence length="157" mass="16656">MFAARARLAASLVGRRFYATEAPSSGKLIVNLTVPHQVILGKYEAKQVNLASSEGDMGILANHVPTIAQLRPGVLEVFGADKTTKFFVSGGFAVINPDSSLNINAIEAVSLSDLDFEAAKRGAEDATKRLSVGSEEDKVTAKIELELFEAVVAAAKH</sequence>
<comment type="caution">
    <text evidence="14">The sequence shown here is derived from an EMBL/GenBank/DDBJ whole genome shotgun (WGS) entry which is preliminary data.</text>
</comment>
<evidence type="ECO:0000256" key="12">
    <source>
        <dbReference type="ARBA" id="ARBA00031669"/>
    </source>
</evidence>